<comment type="caution">
    <text evidence="1">The sequence shown here is derived from an EMBL/GenBank/DDBJ whole genome shotgun (WGS) entry which is preliminary data.</text>
</comment>
<dbReference type="Proteomes" id="UP001597349">
    <property type="component" value="Unassembled WGS sequence"/>
</dbReference>
<name>A0ABW4WHG8_9HYPH</name>
<keyword evidence="2" id="KW-1185">Reference proteome</keyword>
<accession>A0ABW4WHG8</accession>
<reference evidence="2" key="1">
    <citation type="journal article" date="2019" name="Int. J. Syst. Evol. Microbiol.">
        <title>The Global Catalogue of Microorganisms (GCM) 10K type strain sequencing project: providing services to taxonomists for standard genome sequencing and annotation.</title>
        <authorList>
            <consortium name="The Broad Institute Genomics Platform"/>
            <consortium name="The Broad Institute Genome Sequencing Center for Infectious Disease"/>
            <person name="Wu L."/>
            <person name="Ma J."/>
        </authorList>
    </citation>
    <scope>NUCLEOTIDE SEQUENCE [LARGE SCALE GENOMIC DNA]</scope>
    <source>
        <strain evidence="2">CGMCC 1.16226</strain>
    </source>
</reference>
<dbReference type="RefSeq" id="WP_379020903.1">
    <property type="nucleotide sequence ID" value="NZ_JBHUGY010000027.1"/>
</dbReference>
<organism evidence="1 2">
    <name type="scientific">Mesorhizobium calcicola</name>
    <dbReference type="NCBI Taxonomy" id="1300310"/>
    <lineage>
        <taxon>Bacteria</taxon>
        <taxon>Pseudomonadati</taxon>
        <taxon>Pseudomonadota</taxon>
        <taxon>Alphaproteobacteria</taxon>
        <taxon>Hyphomicrobiales</taxon>
        <taxon>Phyllobacteriaceae</taxon>
        <taxon>Mesorhizobium</taxon>
    </lineage>
</organism>
<gene>
    <name evidence="1" type="ORF">ACFSQT_18375</name>
</gene>
<evidence type="ECO:0000313" key="1">
    <source>
        <dbReference type="EMBL" id="MFD2054952.1"/>
    </source>
</evidence>
<proteinExistence type="predicted"/>
<dbReference type="EMBL" id="JBHUGY010000027">
    <property type="protein sequence ID" value="MFD2054952.1"/>
    <property type="molecule type" value="Genomic_DNA"/>
</dbReference>
<sequence length="109" mass="12336">MSDIDQPNLDASTLELRAALVSGKLRRHEEDVAIDFGLNNTLDRFLVLNRRLADLKINVVFAKEPKGDEIIRVGRKVLPDIERFQETLKSYLAQQDILLPVLQIDVGTP</sequence>
<evidence type="ECO:0000313" key="2">
    <source>
        <dbReference type="Proteomes" id="UP001597349"/>
    </source>
</evidence>
<protein>
    <submittedName>
        <fullName evidence="1">Uncharacterized protein</fullName>
    </submittedName>
</protein>